<dbReference type="PROSITE" id="PS51257">
    <property type="entry name" value="PROKAR_LIPOPROTEIN"/>
    <property type="match status" value="1"/>
</dbReference>
<dbReference type="Gene3D" id="3.30.565.10">
    <property type="entry name" value="Histidine kinase-like ATPase, C-terminal domain"/>
    <property type="match status" value="1"/>
</dbReference>
<protein>
    <submittedName>
        <fullName evidence="3">Sensor histidine kinase</fullName>
    </submittedName>
</protein>
<dbReference type="GO" id="GO:0016301">
    <property type="term" value="F:kinase activity"/>
    <property type="evidence" value="ECO:0007669"/>
    <property type="project" value="UniProtKB-KW"/>
</dbReference>
<proteinExistence type="predicted"/>
<sequence length="597" mass="67502">MKHMFKKYPIYYLLYGGFSCFIVILLVVVIWLAYSLSAQEMVKNTSYYQQNVLNELYSKIGIQMRSIEQVSLTASRNPLLSDYSLLSEDVYSDHKRGAELEAYLASITYATPMISSIQFYTKNVVYIQSQMPVVFIEEQKVKGEPWYAAVENTDFSWVGERTIQLFNGDFSVISFARKVYSSTGEYSGLLLLNVKSSAIQNLVKGETADANRILLDSGGRVITLIGDPQLGPNIKDFLPYTVNESGYLKVDTKGYTLANSSSHLMVWSKHFNSDWTLVELTPWKQITSGSVHNAFILSLVGILAIFIALFFTLFFSNQFIKPIRLLLHEMGGYAANINKVKLPEDYYNEYGVLFAGYRKLIDRIQELYMSLENQYIRQKKAEIKALQAMINPHFLYNTLDQLNWMALGAGQDKMSEILELMGRMFRIGLSNGESLVTIHDELLHAGCYMQIQQLRWEEGLTVVTHVPAELELYYIPKMTLQPFIENAIMHGFDGRSEGTICITAVQENEAIVFTVSDDGVGLRNNWNSGEKRSTGGYGIRNVTERFEAFFGVDYGINIQDNDAGSGVIVTIRIPLLNDNDIDGLGKPTEGMPRAYPV</sequence>
<evidence type="ECO:0000313" key="4">
    <source>
        <dbReference type="Proteomes" id="UP001652445"/>
    </source>
</evidence>
<keyword evidence="1" id="KW-1133">Transmembrane helix</keyword>
<keyword evidence="1" id="KW-0812">Transmembrane</keyword>
<feature type="transmembrane region" description="Helical" evidence="1">
    <location>
        <begin position="294"/>
        <end position="315"/>
    </location>
</feature>
<dbReference type="Proteomes" id="UP001652445">
    <property type="component" value="Unassembled WGS sequence"/>
</dbReference>
<dbReference type="PANTHER" id="PTHR34220">
    <property type="entry name" value="SENSOR HISTIDINE KINASE YPDA"/>
    <property type="match status" value="1"/>
</dbReference>
<comment type="caution">
    <text evidence="3">The sequence shown here is derived from an EMBL/GenBank/DDBJ whole genome shotgun (WGS) entry which is preliminary data.</text>
</comment>
<dbReference type="Pfam" id="PF06580">
    <property type="entry name" value="His_kinase"/>
    <property type="match status" value="1"/>
</dbReference>
<dbReference type="InterPro" id="IPR010559">
    <property type="entry name" value="Sig_transdc_His_kin_internal"/>
</dbReference>
<feature type="transmembrane region" description="Helical" evidence="1">
    <location>
        <begin position="12"/>
        <end position="34"/>
    </location>
</feature>
<dbReference type="RefSeq" id="WP_262687022.1">
    <property type="nucleotide sequence ID" value="NZ_JAOQIO010000099.1"/>
</dbReference>
<dbReference type="PANTHER" id="PTHR34220:SF7">
    <property type="entry name" value="SENSOR HISTIDINE KINASE YPDA"/>
    <property type="match status" value="1"/>
</dbReference>
<name>A0ABT2UNH6_9BACL</name>
<dbReference type="Gene3D" id="6.10.340.10">
    <property type="match status" value="1"/>
</dbReference>
<evidence type="ECO:0000256" key="1">
    <source>
        <dbReference type="SAM" id="Phobius"/>
    </source>
</evidence>
<dbReference type="InterPro" id="IPR050640">
    <property type="entry name" value="Bact_2-comp_sensor_kinase"/>
</dbReference>
<gene>
    <name evidence="3" type="ORF">OB236_29180</name>
</gene>
<evidence type="ECO:0000259" key="2">
    <source>
        <dbReference type="Pfam" id="PF06580"/>
    </source>
</evidence>
<reference evidence="3 4" key="1">
    <citation type="submission" date="2022-09" db="EMBL/GenBank/DDBJ databases">
        <authorList>
            <person name="Han X.L."/>
            <person name="Wang Q."/>
            <person name="Lu T."/>
        </authorList>
    </citation>
    <scope>NUCLEOTIDE SEQUENCE [LARGE SCALE GENOMIC DNA]</scope>
    <source>
        <strain evidence="3 4">WQ 127069</strain>
    </source>
</reference>
<keyword evidence="4" id="KW-1185">Reference proteome</keyword>
<evidence type="ECO:0000313" key="3">
    <source>
        <dbReference type="EMBL" id="MCU6796202.1"/>
    </source>
</evidence>
<dbReference type="SUPFAM" id="SSF55874">
    <property type="entry name" value="ATPase domain of HSP90 chaperone/DNA topoisomerase II/histidine kinase"/>
    <property type="match status" value="1"/>
</dbReference>
<keyword evidence="3" id="KW-0418">Kinase</keyword>
<feature type="domain" description="Signal transduction histidine kinase internal region" evidence="2">
    <location>
        <begin position="381"/>
        <end position="458"/>
    </location>
</feature>
<organism evidence="3 4">
    <name type="scientific">Paenibacillus baimaensis</name>
    <dbReference type="NCBI Taxonomy" id="2982185"/>
    <lineage>
        <taxon>Bacteria</taxon>
        <taxon>Bacillati</taxon>
        <taxon>Bacillota</taxon>
        <taxon>Bacilli</taxon>
        <taxon>Bacillales</taxon>
        <taxon>Paenibacillaceae</taxon>
        <taxon>Paenibacillus</taxon>
    </lineage>
</organism>
<dbReference type="EMBL" id="JAOQIO010000099">
    <property type="protein sequence ID" value="MCU6796202.1"/>
    <property type="molecule type" value="Genomic_DNA"/>
</dbReference>
<keyword evidence="3" id="KW-0808">Transferase</keyword>
<accession>A0ABT2UNH6</accession>
<keyword evidence="1" id="KW-0472">Membrane</keyword>
<dbReference type="InterPro" id="IPR036890">
    <property type="entry name" value="HATPase_C_sf"/>
</dbReference>